<reference evidence="1" key="1">
    <citation type="submission" date="2014-11" db="EMBL/GenBank/DDBJ databases">
        <authorList>
            <person name="Amaro Gonzalez C."/>
        </authorList>
    </citation>
    <scope>NUCLEOTIDE SEQUENCE</scope>
</reference>
<accession>A0A0E9UBP1</accession>
<dbReference type="AlphaFoldDB" id="A0A0E9UBP1"/>
<protein>
    <submittedName>
        <fullName evidence="1">Uncharacterized protein</fullName>
    </submittedName>
</protein>
<proteinExistence type="predicted"/>
<sequence>MLISYSKVHFSHRNSLSVGNRQTNGKAIHCVHEWHR</sequence>
<organism evidence="1">
    <name type="scientific">Anguilla anguilla</name>
    <name type="common">European freshwater eel</name>
    <name type="synonym">Muraena anguilla</name>
    <dbReference type="NCBI Taxonomy" id="7936"/>
    <lineage>
        <taxon>Eukaryota</taxon>
        <taxon>Metazoa</taxon>
        <taxon>Chordata</taxon>
        <taxon>Craniata</taxon>
        <taxon>Vertebrata</taxon>
        <taxon>Euteleostomi</taxon>
        <taxon>Actinopterygii</taxon>
        <taxon>Neopterygii</taxon>
        <taxon>Teleostei</taxon>
        <taxon>Anguilliformes</taxon>
        <taxon>Anguillidae</taxon>
        <taxon>Anguilla</taxon>
    </lineage>
</organism>
<evidence type="ECO:0000313" key="1">
    <source>
        <dbReference type="EMBL" id="JAH63274.1"/>
    </source>
</evidence>
<name>A0A0E9UBP1_ANGAN</name>
<reference evidence="1" key="2">
    <citation type="journal article" date="2015" name="Fish Shellfish Immunol.">
        <title>Early steps in the European eel (Anguilla anguilla)-Vibrio vulnificus interaction in the gills: Role of the RtxA13 toxin.</title>
        <authorList>
            <person name="Callol A."/>
            <person name="Pajuelo D."/>
            <person name="Ebbesson L."/>
            <person name="Teles M."/>
            <person name="MacKenzie S."/>
            <person name="Amaro C."/>
        </authorList>
    </citation>
    <scope>NUCLEOTIDE SEQUENCE</scope>
</reference>
<dbReference type="EMBL" id="GBXM01045303">
    <property type="protein sequence ID" value="JAH63274.1"/>
    <property type="molecule type" value="Transcribed_RNA"/>
</dbReference>